<comment type="caution">
    <text evidence="1">The sequence shown here is derived from an EMBL/GenBank/DDBJ whole genome shotgun (WGS) entry which is preliminary data.</text>
</comment>
<name>A0A4Q4L2M4_9PSED</name>
<organism evidence="1 2">
    <name type="scientific">Pseudomonas koreensis</name>
    <dbReference type="NCBI Taxonomy" id="198620"/>
    <lineage>
        <taxon>Bacteria</taxon>
        <taxon>Pseudomonadati</taxon>
        <taxon>Pseudomonadota</taxon>
        <taxon>Gammaproteobacteria</taxon>
        <taxon>Pseudomonadales</taxon>
        <taxon>Pseudomonadaceae</taxon>
        <taxon>Pseudomonas</taxon>
    </lineage>
</organism>
<evidence type="ECO:0000313" key="2">
    <source>
        <dbReference type="Proteomes" id="UP000291107"/>
    </source>
</evidence>
<dbReference type="EMBL" id="SEUB01000008">
    <property type="protein sequence ID" value="RYM39280.1"/>
    <property type="molecule type" value="Genomic_DNA"/>
</dbReference>
<sequence>MTKTPLDDFLEFIEKKHGEETWVSLHKRISTDDGSEDGGFYSSLVSQSATEAALNQPSWDLMLVGGGPDFVTSYENGEEQTKYIAQGDGEFTRIVLYRDFHGRKDDYFEILEELRLFHNLYFDQKTLTYLAFDDAGDEIEVIKISSSEIKIRKGYLRSFMAATQKNLLLYFEVTRHFTENVDYKGDVKNANLRATLYSGQSYSEGFTYFTRALGKKLIRCEAIEKSGGWPFRATKQYEDFIIAGDLDSPLTYNCDPDALANYFGANPDAPHYLTPVFFKKEVMQKYYASSDYEISDGHLSRKGSWSLRFDNNSPGHVSVFLGDLGRDLPSKEQIYWKSFNLTPDGHSISQTNYQRSFLGNFFDPENPEHQFKYAFVEVQKSCIKKFGWSIFLPLADKDTHFLNSIRSMLTREQSEFDALILAVAKITIDSVNVKELRKHLGQEDESKSIVLLGLFLKSLDIQNHEEFSTFLRGVQSVRSSGVAHRKGTEYDKIIAKLNIDEENYQAEFDEILTKFVCLFETISKAL</sequence>
<dbReference type="Proteomes" id="UP000291107">
    <property type="component" value="Unassembled WGS sequence"/>
</dbReference>
<accession>A0A4Q4L2M4</accession>
<protein>
    <submittedName>
        <fullName evidence="1">Uncharacterized protein</fullName>
    </submittedName>
</protein>
<dbReference type="RefSeq" id="WP_129999657.1">
    <property type="nucleotide sequence ID" value="NZ_SEUB01000008.1"/>
</dbReference>
<proteinExistence type="predicted"/>
<gene>
    <name evidence="1" type="ORF">EVS84_21680</name>
</gene>
<dbReference type="AlphaFoldDB" id="A0A4Q4L2M4"/>
<reference evidence="1 2" key="1">
    <citation type="submission" date="2019-02" db="EMBL/GenBank/DDBJ databases">
        <title>Genome of Pseudomonas korensis isolated from heavy metal contaminated environment.</title>
        <authorList>
            <person name="Ayangbenro A.S."/>
            <person name="Babalola O."/>
        </authorList>
    </citation>
    <scope>NUCLEOTIDE SEQUENCE [LARGE SCALE GENOMIC DNA]</scope>
    <source>
        <strain evidence="1 2">AB36</strain>
    </source>
</reference>
<evidence type="ECO:0000313" key="1">
    <source>
        <dbReference type="EMBL" id="RYM39280.1"/>
    </source>
</evidence>